<dbReference type="Gene3D" id="2.40.30.200">
    <property type="match status" value="1"/>
</dbReference>
<feature type="domain" description="Siphovirus-type tail component C-terminal" evidence="1">
    <location>
        <begin position="155"/>
        <end position="216"/>
    </location>
</feature>
<dbReference type="Proteomes" id="UP000325576">
    <property type="component" value="Unassembled WGS sequence"/>
</dbReference>
<dbReference type="InterPro" id="IPR054738">
    <property type="entry name" value="Siphovirus-type_tail_C"/>
</dbReference>
<gene>
    <name evidence="2" type="ORF">BS297_15625</name>
</gene>
<sequence>MSAIALKYGAFDLQTDKITTTDTDVYSPPKNNVQADKLAGADGAVIVKTNFEPKTFTVAGRIRGSTREETEKLIDAFNTAMMQPNQAFDIARSGDIRRYVSTAQGIIISTSGHNTAGFSVDFMCPTGVASDTYNTALLSPSNVSTSTASLGVTVGGTYQAEPVIKLKINTLTGGTAKRITVTNGSTMRGVSVTRNWAAGDTIEIDCLRKTIFVNSVPTDYLGQFPVWVVGPGVIAYSDDFTARDVTIESIYVRRWL</sequence>
<name>A0A0C2VPN6_RHOER</name>
<proteinExistence type="predicted"/>
<organism evidence="2 3">
    <name type="scientific">Rhodococcus erythropolis</name>
    <name type="common">Arthrobacter picolinophilus</name>
    <dbReference type="NCBI Taxonomy" id="1833"/>
    <lineage>
        <taxon>Bacteria</taxon>
        <taxon>Bacillati</taxon>
        <taxon>Actinomycetota</taxon>
        <taxon>Actinomycetes</taxon>
        <taxon>Mycobacteriales</taxon>
        <taxon>Nocardiaceae</taxon>
        <taxon>Rhodococcus</taxon>
        <taxon>Rhodococcus erythropolis group</taxon>
    </lineage>
</organism>
<comment type="caution">
    <text evidence="2">The sequence shown here is derived from an EMBL/GenBank/DDBJ whole genome shotgun (WGS) entry which is preliminary data.</text>
</comment>
<dbReference type="EMBL" id="MRBO01000442">
    <property type="protein sequence ID" value="KAB2584368.1"/>
    <property type="molecule type" value="Genomic_DNA"/>
</dbReference>
<dbReference type="Gene3D" id="2.60.120.860">
    <property type="match status" value="1"/>
</dbReference>
<evidence type="ECO:0000313" key="3">
    <source>
        <dbReference type="Proteomes" id="UP000325576"/>
    </source>
</evidence>
<dbReference type="AlphaFoldDB" id="A0A0C2VPN6"/>
<reference evidence="2 3" key="1">
    <citation type="journal article" date="2017" name="Poromechanics V (2013)">
        <title>Genomic Characterization of the Arsenic-Tolerant Actinobacterium, &lt;i&gt;Rhodococcus erythropolis&lt;/i&gt; S43.</title>
        <authorList>
            <person name="Retamal-Morales G."/>
            <person name="Mehnert M."/>
            <person name="Schwabe R."/>
            <person name="Tischler D."/>
            <person name="Schloemann M."/>
            <person name="Levican G.J."/>
        </authorList>
    </citation>
    <scope>NUCLEOTIDE SEQUENCE [LARGE SCALE GENOMIC DNA]</scope>
    <source>
        <strain evidence="2 3">S43</strain>
    </source>
</reference>
<dbReference type="Pfam" id="PF22768">
    <property type="entry name" value="SPP1_Dit"/>
    <property type="match status" value="1"/>
</dbReference>
<accession>A0A0C2VPN6</accession>
<protein>
    <recommendedName>
        <fullName evidence="1">Siphovirus-type tail component C-terminal domain-containing protein</fullName>
    </recommendedName>
</protein>
<evidence type="ECO:0000259" key="1">
    <source>
        <dbReference type="Pfam" id="PF22768"/>
    </source>
</evidence>
<evidence type="ECO:0000313" key="2">
    <source>
        <dbReference type="EMBL" id="KAB2584368.1"/>
    </source>
</evidence>